<sequence length="201" mass="23137">MSRLILVRHATTKDNINGNLSGHIDSELSDLGNMQIVKLNKFLEKENIDCIYTTTSTRTKDTVKDIAKSKNLKIIESENLKEINFGDFEGMNFEYIKSSFPKEFEKIIKYGFEYKYPNGESLVDSYHRVCKELKHILDYNKEKNILICAHAGSIRNIISYLVGKTHEYHWSFKIDNASISIIDIVDGFPVIQTLNNTAYLT</sequence>
<proteinExistence type="inferred from homology"/>
<dbReference type="EMBL" id="JAUSWG010000019">
    <property type="protein sequence ID" value="MDQ0558075.1"/>
    <property type="molecule type" value="Genomic_DNA"/>
</dbReference>
<name>A0ABU0N4K2_9FIRM</name>
<protein>
    <recommendedName>
        <fullName evidence="2">phosphoglycerate mutase (2,3-diphosphoglycerate-dependent)</fullName>
        <ecNumber evidence="2">5.4.2.11</ecNumber>
    </recommendedName>
</protein>
<reference evidence="5 6" key="1">
    <citation type="submission" date="2023-07" db="EMBL/GenBank/DDBJ databases">
        <title>Genomic Encyclopedia of Type Strains, Phase IV (KMG-IV): sequencing the most valuable type-strain genomes for metagenomic binning, comparative biology and taxonomic classification.</title>
        <authorList>
            <person name="Goeker M."/>
        </authorList>
    </citation>
    <scope>NUCLEOTIDE SEQUENCE [LARGE SCALE GENOMIC DNA]</scope>
    <source>
        <strain evidence="5 6">DSM 15049</strain>
    </source>
</reference>
<organism evidence="5 6">
    <name type="scientific">Paraclostridium ghonii</name>
    <dbReference type="NCBI Taxonomy" id="29358"/>
    <lineage>
        <taxon>Bacteria</taxon>
        <taxon>Bacillati</taxon>
        <taxon>Bacillota</taxon>
        <taxon>Clostridia</taxon>
        <taxon>Peptostreptococcales</taxon>
        <taxon>Peptostreptococcaceae</taxon>
        <taxon>Paraclostridium</taxon>
    </lineage>
</organism>
<dbReference type="Proteomes" id="UP001232584">
    <property type="component" value="Unassembled WGS sequence"/>
</dbReference>
<dbReference type="SMART" id="SM00855">
    <property type="entry name" value="PGAM"/>
    <property type="match status" value="1"/>
</dbReference>
<evidence type="ECO:0000256" key="3">
    <source>
        <dbReference type="ARBA" id="ARBA00023152"/>
    </source>
</evidence>
<dbReference type="CDD" id="cd07067">
    <property type="entry name" value="HP_PGM_like"/>
    <property type="match status" value="1"/>
</dbReference>
<evidence type="ECO:0000313" key="5">
    <source>
        <dbReference type="EMBL" id="MDQ0558075.1"/>
    </source>
</evidence>
<dbReference type="InterPro" id="IPR013078">
    <property type="entry name" value="His_Pase_superF_clade-1"/>
</dbReference>
<dbReference type="EC" id="5.4.2.11" evidence="2"/>
<dbReference type="PANTHER" id="PTHR11931">
    <property type="entry name" value="PHOSPHOGLYCERATE MUTASE"/>
    <property type="match status" value="1"/>
</dbReference>
<keyword evidence="5" id="KW-0378">Hydrolase</keyword>
<accession>A0ABU0N4K2</accession>
<comment type="similarity">
    <text evidence="1">Belongs to the phosphoglycerate mutase family. BPG-dependent PGAM subfamily.</text>
</comment>
<dbReference type="Pfam" id="PF00300">
    <property type="entry name" value="His_Phos_1"/>
    <property type="match status" value="1"/>
</dbReference>
<dbReference type="InterPro" id="IPR029033">
    <property type="entry name" value="His_PPase_superfam"/>
</dbReference>
<gene>
    <name evidence="5" type="ORF">QOZ92_003210</name>
</gene>
<dbReference type="InterPro" id="IPR005952">
    <property type="entry name" value="Phosphogly_mut1"/>
</dbReference>
<evidence type="ECO:0000313" key="6">
    <source>
        <dbReference type="Proteomes" id="UP001232584"/>
    </source>
</evidence>
<dbReference type="SUPFAM" id="SSF53254">
    <property type="entry name" value="Phosphoglycerate mutase-like"/>
    <property type="match status" value="1"/>
</dbReference>
<dbReference type="RefSeq" id="WP_307510075.1">
    <property type="nucleotide sequence ID" value="NZ_BAAACE010000002.1"/>
</dbReference>
<keyword evidence="3" id="KW-0324">Glycolysis</keyword>
<evidence type="ECO:0000256" key="2">
    <source>
        <dbReference type="ARBA" id="ARBA00012028"/>
    </source>
</evidence>
<evidence type="ECO:0000256" key="4">
    <source>
        <dbReference type="ARBA" id="ARBA00023235"/>
    </source>
</evidence>
<keyword evidence="4" id="KW-0413">Isomerase</keyword>
<dbReference type="Gene3D" id="3.40.50.1240">
    <property type="entry name" value="Phosphoglycerate mutase-like"/>
    <property type="match status" value="1"/>
</dbReference>
<dbReference type="GO" id="GO:0043755">
    <property type="term" value="F:alpha-ribazole phosphatase activity"/>
    <property type="evidence" value="ECO:0007669"/>
    <property type="project" value="UniProtKB-EC"/>
</dbReference>
<evidence type="ECO:0000256" key="1">
    <source>
        <dbReference type="ARBA" id="ARBA00006717"/>
    </source>
</evidence>
<keyword evidence="6" id="KW-1185">Reference proteome</keyword>
<dbReference type="PIRSF" id="PIRSF000709">
    <property type="entry name" value="6PFK_2-Ptase"/>
    <property type="match status" value="1"/>
</dbReference>
<comment type="caution">
    <text evidence="5">The sequence shown here is derived from an EMBL/GenBank/DDBJ whole genome shotgun (WGS) entry which is preliminary data.</text>
</comment>